<gene>
    <name evidence="6" type="ORF">G6534_10655</name>
</gene>
<feature type="transmembrane region" description="Helical" evidence="5">
    <location>
        <begin position="355"/>
        <end position="387"/>
    </location>
</feature>
<accession>A0A7L7L0V8</accession>
<feature type="transmembrane region" description="Helical" evidence="5">
    <location>
        <begin position="175"/>
        <end position="194"/>
    </location>
</feature>
<dbReference type="PANTHER" id="PTHR43427">
    <property type="entry name" value="CHLORIDE CHANNEL PROTEIN CLC-E"/>
    <property type="match status" value="1"/>
</dbReference>
<organism evidence="6 7">
    <name type="scientific">Companilactobacillus pabuli</name>
    <dbReference type="NCBI Taxonomy" id="2714036"/>
    <lineage>
        <taxon>Bacteria</taxon>
        <taxon>Bacillati</taxon>
        <taxon>Bacillota</taxon>
        <taxon>Bacilli</taxon>
        <taxon>Lactobacillales</taxon>
        <taxon>Lactobacillaceae</taxon>
        <taxon>Companilactobacillus</taxon>
    </lineage>
</organism>
<keyword evidence="3 5" id="KW-1133">Transmembrane helix</keyword>
<dbReference type="GO" id="GO:0015108">
    <property type="term" value="F:chloride transmembrane transporter activity"/>
    <property type="evidence" value="ECO:0007669"/>
    <property type="project" value="InterPro"/>
</dbReference>
<dbReference type="RefSeq" id="WP_182082816.1">
    <property type="nucleotide sequence ID" value="NZ_CP049366.1"/>
</dbReference>
<evidence type="ECO:0000256" key="5">
    <source>
        <dbReference type="SAM" id="Phobius"/>
    </source>
</evidence>
<dbReference type="KEGG" id="cpab:G6534_10655"/>
<dbReference type="Proteomes" id="UP000514410">
    <property type="component" value="Chromosome"/>
</dbReference>
<feature type="transmembrane region" description="Helical" evidence="5">
    <location>
        <begin position="290"/>
        <end position="310"/>
    </location>
</feature>
<dbReference type="InterPro" id="IPR050368">
    <property type="entry name" value="ClC-type_chloride_channel"/>
</dbReference>
<reference evidence="6 7" key="1">
    <citation type="submission" date="2020-02" db="EMBL/GenBank/DDBJ databases">
        <title>Complete Genome Sequence of Lactobacillus sp. NFFJ11 Isolated from animal feed.</title>
        <authorList>
            <person name="Jung J.Y."/>
        </authorList>
    </citation>
    <scope>NUCLEOTIDE SEQUENCE [LARGE SCALE GENOMIC DNA]</scope>
    <source>
        <strain evidence="6 7">NFFJ11</strain>
    </source>
</reference>
<keyword evidence="7" id="KW-1185">Reference proteome</keyword>
<evidence type="ECO:0000256" key="2">
    <source>
        <dbReference type="ARBA" id="ARBA00022692"/>
    </source>
</evidence>
<keyword evidence="4 5" id="KW-0472">Membrane</keyword>
<dbReference type="Pfam" id="PF00654">
    <property type="entry name" value="Voltage_CLC"/>
    <property type="match status" value="1"/>
</dbReference>
<evidence type="ECO:0000313" key="7">
    <source>
        <dbReference type="Proteomes" id="UP000514410"/>
    </source>
</evidence>
<feature type="transmembrane region" description="Helical" evidence="5">
    <location>
        <begin position="7"/>
        <end position="28"/>
    </location>
</feature>
<evidence type="ECO:0000256" key="4">
    <source>
        <dbReference type="ARBA" id="ARBA00023136"/>
    </source>
</evidence>
<dbReference type="InterPro" id="IPR001807">
    <property type="entry name" value="ClC"/>
</dbReference>
<protein>
    <submittedName>
        <fullName evidence="6">Chloride channel protein</fullName>
    </submittedName>
</protein>
<feature type="transmembrane region" description="Helical" evidence="5">
    <location>
        <begin position="317"/>
        <end position="335"/>
    </location>
</feature>
<sequence length="397" mass="44848">MTKRIALVSYGLILSAVIGVIAALFLIIENLLSELVWMTSNQLLQILLVVIGGFILYFLLKRWPNLPKTAHDSIAELKANQTIDYQDVFVNLLITLVILTFGAGVGPEAALLSAIISLSIWQADNLRYLYFHYDELKQLQISERMKRLFNPFAYRQKYDQKIALKATKVVRQKKLLYGIFALNGVISFGLLLHQTDQPSFVTKLGQTNWNLKQIWIVPVLVIFGMIFARVCKWIYRFFNERMSKISLSLSMNVAVGVLGIIVIVLLEPELLFSGQHSLHLLVGDWSQKTVLFLMGMAILKLIFLAWCLNFNWRGGDIFPLTFAAMTLGFAVAQLLPSFDKLLIVAVVATTFLSEMVSPIIGGIFLIFFFPIQLWVIILVVAGLLYVIDKKVASVQQK</sequence>
<dbReference type="PANTHER" id="PTHR43427:SF12">
    <property type="entry name" value="CHLORIDE TRANSPORTER"/>
    <property type="match status" value="1"/>
</dbReference>
<dbReference type="SUPFAM" id="SSF81340">
    <property type="entry name" value="Clc chloride channel"/>
    <property type="match status" value="1"/>
</dbReference>
<dbReference type="Gene3D" id="1.10.3080.10">
    <property type="entry name" value="Clc chloride channel"/>
    <property type="match status" value="1"/>
</dbReference>
<dbReference type="EMBL" id="CP049366">
    <property type="protein sequence ID" value="QMT85054.1"/>
    <property type="molecule type" value="Genomic_DNA"/>
</dbReference>
<proteinExistence type="predicted"/>
<feature type="transmembrane region" description="Helical" evidence="5">
    <location>
        <begin position="43"/>
        <end position="60"/>
    </location>
</feature>
<feature type="transmembrane region" description="Helical" evidence="5">
    <location>
        <begin position="214"/>
        <end position="235"/>
    </location>
</feature>
<dbReference type="GO" id="GO:0016020">
    <property type="term" value="C:membrane"/>
    <property type="evidence" value="ECO:0007669"/>
    <property type="project" value="UniProtKB-SubCell"/>
</dbReference>
<feature type="transmembrane region" description="Helical" evidence="5">
    <location>
        <begin position="247"/>
        <end position="266"/>
    </location>
</feature>
<evidence type="ECO:0000313" key="6">
    <source>
        <dbReference type="EMBL" id="QMT85054.1"/>
    </source>
</evidence>
<name>A0A7L7L0V8_9LACO</name>
<comment type="subcellular location">
    <subcellularLocation>
        <location evidence="1">Membrane</location>
        <topology evidence="1">Multi-pass membrane protein</topology>
    </subcellularLocation>
</comment>
<evidence type="ECO:0000256" key="1">
    <source>
        <dbReference type="ARBA" id="ARBA00004141"/>
    </source>
</evidence>
<keyword evidence="2 5" id="KW-0812">Transmembrane</keyword>
<dbReference type="AlphaFoldDB" id="A0A7L7L0V8"/>
<feature type="transmembrane region" description="Helical" evidence="5">
    <location>
        <begin position="111"/>
        <end position="130"/>
    </location>
</feature>
<dbReference type="InterPro" id="IPR014743">
    <property type="entry name" value="Cl-channel_core"/>
</dbReference>
<feature type="transmembrane region" description="Helical" evidence="5">
    <location>
        <begin position="88"/>
        <end position="105"/>
    </location>
</feature>
<evidence type="ECO:0000256" key="3">
    <source>
        <dbReference type="ARBA" id="ARBA00022989"/>
    </source>
</evidence>